<proteinExistence type="predicted"/>
<feature type="compositionally biased region" description="Low complexity" evidence="2">
    <location>
        <begin position="2051"/>
        <end position="2062"/>
    </location>
</feature>
<feature type="region of interest" description="Disordered" evidence="2">
    <location>
        <begin position="2049"/>
        <end position="2079"/>
    </location>
</feature>
<keyword evidence="1 4" id="KW-0732">Signal</keyword>
<feature type="domain" description="SbsA Ig-like" evidence="5">
    <location>
        <begin position="840"/>
        <end position="943"/>
    </location>
</feature>
<feature type="chain" id="PRO_5045854147" evidence="4">
    <location>
        <begin position="23"/>
        <end position="2079"/>
    </location>
</feature>
<feature type="signal peptide" evidence="4">
    <location>
        <begin position="1"/>
        <end position="22"/>
    </location>
</feature>
<dbReference type="InterPro" id="IPR006626">
    <property type="entry name" value="PbH1"/>
</dbReference>
<dbReference type="Pfam" id="PF17963">
    <property type="entry name" value="Big_9"/>
    <property type="match status" value="2"/>
</dbReference>
<evidence type="ECO:0000259" key="5">
    <source>
        <dbReference type="Pfam" id="PF13205"/>
    </source>
</evidence>
<sequence length="2079" mass="206992">MGLTVRWLVAVALVFLSAPVWAQIHYFTLIDTDNNTATGCTVTLPNAGTVTGIERRLTATISETATPQVISLTLESCVGGSFGAPVSLPGTPYPVGLNNGVGGADVIEQAAPADAIAPPGPPVRLYFAAQGSTSDDLLGASGGSPILFGLRPTGESVGIPTLSEWGLLGLILILLVAVIRQRSHLPASMVGILLVGMVMAGIVWAAGFLLDGQINDWQGVPAAGTDAGGDSTSNTTDILAAFAAREGANAFFRIDVADAQTPNHAPSFTKGADQMVLEDAGAQTVNGWATVIDDGDPGSVQNLTFQVTNNTNPGLFSAGPAVDATTGNLTYTPVANANGNATITLVLKDDGGTASGGVDTSPAQIFVITVTPVNDAPSFTKGPDQTVLENAGAQTVNPWATGISAGPTDEAGQTLTFNLTGNTNPSLFSPGPAISPTGVLTYTPAANASGSATITVTLSDNGSNTPPNINTSTPQSFAITVTAVDDPPTAVDDPATVTEDAPATAIDVLANDTDPDGGPISIASVTQPANGTVVITGGGTGLTYQPNPNYCNAPPGTTLDTFTYALTPGGSSATVTVTVTCVDDPPAAVDDPAMVDEDSGVNTIDVLANDTDPDAGPKLVNSVTQPTSGTVAITNGGADLTYQPNANYCNNPSGTTLDTFTYTLTPGSSTATVSVTVNCLNDAPVIALPGPTVAYDTISPVILDATATVIDIDSPNFDTGVLTANVTTNCENNDRLSVRNEGTDPDQIGVSGANVTFNPGAGAVTIGTISTEFDCGTATSTLSIALNANADLTATQALLRNLTYFSASTPTGTSRVVEVVLTDGDGGTSNTATKTVNIDAAPEVQNINPANNATGVPINANVLITFSENVNAPAAAFAISCATSGNHPFALGGGPASFTLDPTTDFANGEVCTVTVTATQITDQDNNDPPDNMTADFTATFTTVDAAPTVLASSTPASAAVVATTQTVTLNFSEAVNVVPANIALTCNSNPVTFSSSATSNVTTVTLTPTAPLPEGASCALSVPTNAATDEDSVDPPDELDAAFNRVFTVDTAPTFVSSSPANGNVNVNVGSNIAVNFSEAVNVALGGLALDCGGGGRAYSLSGNGTNIIILDPTVNLPGGVSCTVTISGGGISDMDTADPPDTMTTSPSFSFTTQSLAEDDAYNVTPHLTLNVNTGIQSGPVTANDQLGVGSIIGFGFGACTGTAPGAQLDAGAANGRLTLNGDGSFSYEPPAGVGNTTKTFCYTVSGGDTANIVFTLQNTELVWFVDVAAAAGGVGNQARPFQTLAAAVGVDTSDDTIFVKHNAGGYTCGISLLPNEKLIGEGSGSNLATLSGVIPVIGSSLPGLTNNSAQWPTLTAAGADCVALSTGNTIRGFNFGNVGAGNNAIFGTNFGTLTVNDAAIATNGQALNLNFGTLNNATFSSVSSSGGIQNVRLNNIAGTVDLGTGTLTGPSGVAFVVNGGTAAITYGGSITTGILIDIQSHSVGNITLSGALSSNGTGTAINIANNTSGTIALSNASKVVTSGANPAVMLTNNTGATINFTGGGLAISTTGGNGFSATGGGTVNVTGTGNTIVSTTGTALNVANTTIGASGLTFQSISANGAANGIVLNNTGASGGVTVTGNSAGLCGGSVSSGPPASAATTTAPVTADCTGGTIQSTTGPGIVLTSTSNVSLTRIRVINSGDDGIQGTNVTGFTLASSLLDGNGNALNENSIDFGDTSSITPNGLHGTGSITNSTIRNAYHRNVAIRNLDGAALTAFSITGSQFRQNPSNGDADDNILMEALGTANMALSVTGSHFSSTEGDHIQTAGVNSGMLNVNITSNTFTGGHSTPLGQGITISAATGVPGWNGRIDYDVNGNHITGSVTTAVHANLGTSSAAAVFDGFVRNNVIGSSGVSLSCSTQAHGVYIEARGNGTHNSAVTGNTIRQCFDRGIFSEAGDGDSVLNLTVQSNTIDQQVDAAAREAIQTNHGITSTNVFGNVDTNNVCLELGGAGALANVFSHGGGAPDDFRLRKRQEATVRLPGYAGGIDQTAGSLAQVVSFIQGQNTGSAGEPGSASASGAGGGYTGGAACTLPSP</sequence>
<evidence type="ECO:0000313" key="6">
    <source>
        <dbReference type="EMBL" id="NMQ19915.1"/>
    </source>
</evidence>
<keyword evidence="3" id="KW-0812">Transmembrane</keyword>
<dbReference type="InterPro" id="IPR014755">
    <property type="entry name" value="Cu-Rt/internalin_Ig-like"/>
</dbReference>
<dbReference type="RefSeq" id="WP_169249180.1">
    <property type="nucleotide sequence ID" value="NZ_SPMZ01000034.1"/>
</dbReference>
<dbReference type="NCBIfam" id="NF012211">
    <property type="entry name" value="tand_rpt_95"/>
    <property type="match status" value="2"/>
</dbReference>
<evidence type="ECO:0000256" key="2">
    <source>
        <dbReference type="SAM" id="MobiDB-lite"/>
    </source>
</evidence>
<protein>
    <submittedName>
        <fullName evidence="6">Tandem-95 repeat protein</fullName>
    </submittedName>
</protein>
<evidence type="ECO:0000256" key="3">
    <source>
        <dbReference type="SAM" id="Phobius"/>
    </source>
</evidence>
<name>A0ABX1TKJ2_9GAMM</name>
<keyword evidence="7" id="KW-1185">Reference proteome</keyword>
<feature type="domain" description="SbsA Ig-like" evidence="5">
    <location>
        <begin position="946"/>
        <end position="1032"/>
    </location>
</feature>
<feature type="transmembrane region" description="Helical" evidence="3">
    <location>
        <begin position="162"/>
        <end position="179"/>
    </location>
</feature>
<evidence type="ECO:0000256" key="4">
    <source>
        <dbReference type="SAM" id="SignalP"/>
    </source>
</evidence>
<accession>A0ABX1TKJ2</accession>
<dbReference type="Proteomes" id="UP000760480">
    <property type="component" value="Unassembled WGS sequence"/>
</dbReference>
<keyword evidence="3" id="KW-0472">Membrane</keyword>
<dbReference type="Pfam" id="PF13205">
    <property type="entry name" value="Big_5"/>
    <property type="match status" value="3"/>
</dbReference>
<dbReference type="Gene3D" id="2.60.40.3440">
    <property type="match status" value="2"/>
</dbReference>
<dbReference type="InterPro" id="IPR032812">
    <property type="entry name" value="SbsA_Ig"/>
</dbReference>
<gene>
    <name evidence="6" type="ORF">E4P82_12325</name>
</gene>
<keyword evidence="3" id="KW-1133">Transmembrane helix</keyword>
<reference evidence="6 7" key="1">
    <citation type="submission" date="2019-03" db="EMBL/GenBank/DDBJ databases">
        <title>Metabolic reconstructions from genomes of highly enriched 'Candidatus Accumulibacter' and 'Candidatus Competibacter' bioreactor populations.</title>
        <authorList>
            <person name="Annavajhala M.K."/>
            <person name="Welles L."/>
            <person name="Abbas B."/>
            <person name="Sorokin D."/>
            <person name="Park H."/>
            <person name="Van Loosdrecht M."/>
            <person name="Chandran K."/>
        </authorList>
    </citation>
    <scope>NUCLEOTIDE SEQUENCE [LARGE SCALE GENOMIC DNA]</scope>
    <source>
        <strain evidence="6 7">SBR_G</strain>
    </source>
</reference>
<comment type="caution">
    <text evidence="6">The sequence shown here is derived from an EMBL/GenBank/DDBJ whole genome shotgun (WGS) entry which is preliminary data.</text>
</comment>
<dbReference type="Gene3D" id="2.60.40.1220">
    <property type="match status" value="1"/>
</dbReference>
<feature type="domain" description="SbsA Ig-like" evidence="5">
    <location>
        <begin position="1051"/>
        <end position="1155"/>
    </location>
</feature>
<dbReference type="SMART" id="SM00710">
    <property type="entry name" value="PbH1"/>
    <property type="match status" value="8"/>
</dbReference>
<evidence type="ECO:0000313" key="7">
    <source>
        <dbReference type="Proteomes" id="UP000760480"/>
    </source>
</evidence>
<dbReference type="EMBL" id="SPMZ01000034">
    <property type="protein sequence ID" value="NMQ19915.1"/>
    <property type="molecule type" value="Genomic_DNA"/>
</dbReference>
<organism evidence="6 7">
    <name type="scientific">Candidatus Competibacter phosphatis</name>
    <dbReference type="NCBI Taxonomy" id="221280"/>
    <lineage>
        <taxon>Bacteria</taxon>
        <taxon>Pseudomonadati</taxon>
        <taxon>Pseudomonadota</taxon>
        <taxon>Gammaproteobacteria</taxon>
        <taxon>Candidatus Competibacteraceae</taxon>
        <taxon>Candidatus Competibacter</taxon>
    </lineage>
</organism>
<evidence type="ECO:0000256" key="1">
    <source>
        <dbReference type="ARBA" id="ARBA00022729"/>
    </source>
</evidence>
<feature type="transmembrane region" description="Helical" evidence="3">
    <location>
        <begin position="191"/>
        <end position="210"/>
    </location>
</feature>